<dbReference type="PANTHER" id="PTHR16119">
    <property type="entry name" value="TRANSMEMBRANE PROTEIN 144"/>
    <property type="match status" value="1"/>
</dbReference>
<keyword evidence="10" id="KW-1185">Reference proteome</keyword>
<evidence type="ECO:0000256" key="3">
    <source>
        <dbReference type="ARBA" id="ARBA00022448"/>
    </source>
</evidence>
<evidence type="ECO:0000256" key="7">
    <source>
        <dbReference type="ARBA" id="ARBA00023136"/>
    </source>
</evidence>
<evidence type="ECO:0000313" key="9">
    <source>
        <dbReference type="EMBL" id="KRM40494.1"/>
    </source>
</evidence>
<dbReference type="EMBL" id="AZGI01000016">
    <property type="protein sequence ID" value="KRM40494.1"/>
    <property type="molecule type" value="Genomic_DNA"/>
</dbReference>
<feature type="transmembrane region" description="Helical" evidence="8">
    <location>
        <begin position="117"/>
        <end position="136"/>
    </location>
</feature>
<feature type="transmembrane region" description="Helical" evidence="8">
    <location>
        <begin position="265"/>
        <end position="286"/>
    </location>
</feature>
<feature type="transmembrane region" description="Helical" evidence="8">
    <location>
        <begin position="148"/>
        <end position="168"/>
    </location>
</feature>
<evidence type="ECO:0000256" key="8">
    <source>
        <dbReference type="SAM" id="Phobius"/>
    </source>
</evidence>
<feature type="transmembrane region" description="Helical" evidence="8">
    <location>
        <begin position="174"/>
        <end position="197"/>
    </location>
</feature>
<dbReference type="STRING" id="1423754.FC39_GL000636"/>
<protein>
    <submittedName>
        <fullName evidence="9">Glucose uptake protein</fullName>
    </submittedName>
</protein>
<name>A0A0R1YDG4_9LACO</name>
<dbReference type="OrthoDB" id="1452595at2"/>
<feature type="transmembrane region" description="Helical" evidence="8">
    <location>
        <begin position="240"/>
        <end position="258"/>
    </location>
</feature>
<feature type="transmembrane region" description="Helical" evidence="8">
    <location>
        <begin position="209"/>
        <end position="228"/>
    </location>
</feature>
<feature type="transmembrane region" description="Helical" evidence="8">
    <location>
        <begin position="58"/>
        <end position="79"/>
    </location>
</feature>
<dbReference type="CDD" id="cd23110">
    <property type="entry name" value="GRP"/>
    <property type="match status" value="1"/>
</dbReference>
<dbReference type="Pfam" id="PF06800">
    <property type="entry name" value="Sugar_transport"/>
    <property type="match status" value="1"/>
</dbReference>
<gene>
    <name evidence="9" type="ORF">FC39_GL000636</name>
</gene>
<dbReference type="SUPFAM" id="SSF103481">
    <property type="entry name" value="Multidrug resistance efflux transporter EmrE"/>
    <property type="match status" value="2"/>
</dbReference>
<evidence type="ECO:0000256" key="2">
    <source>
        <dbReference type="ARBA" id="ARBA00006117"/>
    </source>
</evidence>
<dbReference type="GO" id="GO:0005886">
    <property type="term" value="C:plasma membrane"/>
    <property type="evidence" value="ECO:0007669"/>
    <property type="project" value="UniProtKB-SubCell"/>
</dbReference>
<comment type="similarity">
    <text evidence="2">Belongs to the GRP transporter (TC 2.A.7.5) family.</text>
</comment>
<organism evidence="9 10">
    <name type="scientific">Lactobacillus hamsteri DSM 5661 = JCM 6256</name>
    <dbReference type="NCBI Taxonomy" id="1423754"/>
    <lineage>
        <taxon>Bacteria</taxon>
        <taxon>Bacillati</taxon>
        <taxon>Bacillota</taxon>
        <taxon>Bacilli</taxon>
        <taxon>Lactobacillales</taxon>
        <taxon>Lactobacillaceae</taxon>
        <taxon>Lactobacillus</taxon>
    </lineage>
</organism>
<dbReference type="InterPro" id="IPR010651">
    <property type="entry name" value="Sugar_transport"/>
</dbReference>
<feature type="transmembrane region" description="Helical" evidence="8">
    <location>
        <begin position="31"/>
        <end position="49"/>
    </location>
</feature>
<dbReference type="Gene3D" id="1.10.3730.20">
    <property type="match status" value="2"/>
</dbReference>
<dbReference type="Proteomes" id="UP000051223">
    <property type="component" value="Unassembled WGS sequence"/>
</dbReference>
<evidence type="ECO:0000256" key="1">
    <source>
        <dbReference type="ARBA" id="ARBA00004651"/>
    </source>
</evidence>
<keyword evidence="5 8" id="KW-0812">Transmembrane</keyword>
<dbReference type="PANTHER" id="PTHR16119:SF17">
    <property type="entry name" value="TRANSMEMBRANE PROTEIN 144"/>
    <property type="match status" value="1"/>
</dbReference>
<keyword evidence="7 8" id="KW-0472">Membrane</keyword>
<proteinExistence type="inferred from homology"/>
<keyword evidence="4" id="KW-0762">Sugar transport</keyword>
<evidence type="ECO:0000256" key="4">
    <source>
        <dbReference type="ARBA" id="ARBA00022597"/>
    </source>
</evidence>
<keyword evidence="6 8" id="KW-1133">Transmembrane helix</keyword>
<dbReference type="InterPro" id="IPR037185">
    <property type="entry name" value="EmrE-like"/>
</dbReference>
<evidence type="ECO:0000313" key="10">
    <source>
        <dbReference type="Proteomes" id="UP000051223"/>
    </source>
</evidence>
<sequence>MNIVYMFIPAVAWGILPLAVAKVNGKPINQILGTTVGTLIVGIIALPFIKMNIDAKTFWLAALAGAFWVVGQLGQYTGYAKIGVSETMPISTGLQLIGTSLVGVVIFGEWASTNAKIWGFIGIALLIIGAILTSISDKGTSEGNEKNQVGTIIMLVCTTLGFIIYNSIPKAMSASGLAIFFPESVGMVLAVLVYLVFTKQLGELKAKSSWQSLIAGFIFAIAAIGYILSVKDNGVNTAFVVSQLSVVISTLGGMLFLHEKKTKKGFIFTISGLIIILIGAILTTIMH</sequence>
<dbReference type="GO" id="GO:0015144">
    <property type="term" value="F:carbohydrate transmembrane transporter activity"/>
    <property type="evidence" value="ECO:0007669"/>
    <property type="project" value="InterPro"/>
</dbReference>
<dbReference type="PATRIC" id="fig|1423754.3.peg.656"/>
<evidence type="ECO:0000256" key="6">
    <source>
        <dbReference type="ARBA" id="ARBA00022989"/>
    </source>
</evidence>
<accession>A0A0R1YDG4</accession>
<dbReference type="AlphaFoldDB" id="A0A0R1YDG4"/>
<keyword evidence="3" id="KW-0813">Transport</keyword>
<reference evidence="9 10" key="1">
    <citation type="journal article" date="2015" name="Genome Announc.">
        <title>Expanding the biotechnology potential of lactobacilli through comparative genomics of 213 strains and associated genera.</title>
        <authorList>
            <person name="Sun Z."/>
            <person name="Harris H.M."/>
            <person name="McCann A."/>
            <person name="Guo C."/>
            <person name="Argimon S."/>
            <person name="Zhang W."/>
            <person name="Yang X."/>
            <person name="Jeffery I.B."/>
            <person name="Cooney J.C."/>
            <person name="Kagawa T.F."/>
            <person name="Liu W."/>
            <person name="Song Y."/>
            <person name="Salvetti E."/>
            <person name="Wrobel A."/>
            <person name="Rasinkangas P."/>
            <person name="Parkhill J."/>
            <person name="Rea M.C."/>
            <person name="O'Sullivan O."/>
            <person name="Ritari J."/>
            <person name="Douillard F.P."/>
            <person name="Paul Ross R."/>
            <person name="Yang R."/>
            <person name="Briner A.E."/>
            <person name="Felis G.E."/>
            <person name="de Vos W.M."/>
            <person name="Barrangou R."/>
            <person name="Klaenhammer T.R."/>
            <person name="Caufield P.W."/>
            <person name="Cui Y."/>
            <person name="Zhang H."/>
            <person name="O'Toole P.W."/>
        </authorList>
    </citation>
    <scope>NUCLEOTIDE SEQUENCE [LARGE SCALE GENOMIC DNA]</scope>
    <source>
        <strain evidence="9 10">DSM 5661</strain>
    </source>
</reference>
<comment type="caution">
    <text evidence="9">The sequence shown here is derived from an EMBL/GenBank/DDBJ whole genome shotgun (WGS) entry which is preliminary data.</text>
</comment>
<evidence type="ECO:0000256" key="5">
    <source>
        <dbReference type="ARBA" id="ARBA00022692"/>
    </source>
</evidence>
<comment type="subcellular location">
    <subcellularLocation>
        <location evidence="1">Cell membrane</location>
        <topology evidence="1">Multi-pass membrane protein</topology>
    </subcellularLocation>
</comment>
<dbReference type="RefSeq" id="WP_025080742.1">
    <property type="nucleotide sequence ID" value="NZ_AZGI01000016.1"/>
</dbReference>
<dbReference type="eggNOG" id="COG4975">
    <property type="taxonomic scope" value="Bacteria"/>
</dbReference>